<reference evidence="2" key="1">
    <citation type="submission" date="2016-04" db="EMBL/GenBank/DDBJ databases">
        <authorList>
            <person name="Evans L.H."/>
            <person name="Alamgir A."/>
            <person name="Owens N."/>
            <person name="Weber N.D."/>
            <person name="Virtaneva K."/>
            <person name="Barbian K."/>
            <person name="Babar A."/>
            <person name="Rosenke K."/>
        </authorList>
    </citation>
    <scope>NUCLEOTIDE SEQUENCE</scope>
    <source>
        <strain evidence="2">86</strain>
    </source>
</reference>
<dbReference type="InterPro" id="IPR018773">
    <property type="entry name" value="MeTrfase_reg_dom_prd"/>
</dbReference>
<protein>
    <recommendedName>
        <fullName evidence="1">Methyltransferase regulatory domain-containing protein</fullName>
    </recommendedName>
</protein>
<dbReference type="EMBL" id="FLUO01000002">
    <property type="protein sequence ID" value="SBW12101.1"/>
    <property type="molecule type" value="Genomic_DNA"/>
</dbReference>
<organism evidence="2">
    <name type="scientific">uncultured Alphaproteobacteria bacterium</name>
    <dbReference type="NCBI Taxonomy" id="91750"/>
    <lineage>
        <taxon>Bacteria</taxon>
        <taxon>Pseudomonadati</taxon>
        <taxon>Pseudomonadota</taxon>
        <taxon>Alphaproteobacteria</taxon>
        <taxon>environmental samples</taxon>
    </lineage>
</organism>
<dbReference type="InterPro" id="IPR029063">
    <property type="entry name" value="SAM-dependent_MTases_sf"/>
</dbReference>
<evidence type="ECO:0000313" key="2">
    <source>
        <dbReference type="EMBL" id="SBW12101.1"/>
    </source>
</evidence>
<sequence>MGREFPEISDADGGFPPDGPCALHAPAHLNAVAVTNGFVPRGLAPGYAWADFAPGDGLNAALHAAANPDGAFFAVGCAGRPTPHAAHVGNLACDPDDLPPLDFAVFDGGFAHLADAERARRLDRVVAALKPGGILLLGYHALPGFAAMMPLRDVLYSLDQGHDRTPEKRVRAAFEWLDAADAAGAPFLHQHPGVRRRLAALAARSAATAETELFGARLRPLHFAQVATSAMAAGMSFCGNAAMRRNMVDLLLPPGTRGLLQRANKRTTLETLCDALANPFYRRDVYVKGKPLADEARYWRLHDELVIGLSPDAPPGVDLGHARVSFSAFPFDALAEGLAAGPRRVAGIAGLIPEIARDAARSALALGFAAAAPAPADSRVPPAGGGVAVPLPLNRALLAEAFHAHGPLTLACPLTGGFVGLDRGAAIALDAIVSGDVDPARAEDAIAARLAALAGHAEAGDTFRAAARESLAALTPGRLATLARFGVVAGT</sequence>
<dbReference type="AlphaFoldDB" id="A0A212KKC4"/>
<proteinExistence type="predicted"/>
<name>A0A212KKC4_9PROT</name>
<dbReference type="Pfam" id="PF10119">
    <property type="entry name" value="MethyTransf_Reg"/>
    <property type="match status" value="1"/>
</dbReference>
<feature type="domain" description="Methyltransferase regulatory" evidence="1">
    <location>
        <begin position="212"/>
        <end position="288"/>
    </location>
</feature>
<evidence type="ECO:0000259" key="1">
    <source>
        <dbReference type="Pfam" id="PF10119"/>
    </source>
</evidence>
<gene>
    <name evidence="2" type="ORF">KL86APRO_20444</name>
</gene>
<accession>A0A212KKC4</accession>
<dbReference type="Gene3D" id="3.40.50.150">
    <property type="entry name" value="Vaccinia Virus protein VP39"/>
    <property type="match status" value="1"/>
</dbReference>
<dbReference type="SUPFAM" id="SSF53335">
    <property type="entry name" value="S-adenosyl-L-methionine-dependent methyltransferases"/>
    <property type="match status" value="1"/>
</dbReference>